<dbReference type="SMART" id="SM00499">
    <property type="entry name" value="AAI"/>
    <property type="match status" value="1"/>
</dbReference>
<keyword evidence="2" id="KW-1015">Disulfide bond</keyword>
<dbReference type="Pfam" id="PF00234">
    <property type="entry name" value="Tryp_alpha_amyl"/>
    <property type="match status" value="1"/>
</dbReference>
<feature type="signal peptide" evidence="4">
    <location>
        <begin position="1"/>
        <end position="28"/>
    </location>
</feature>
<dbReference type="GO" id="GO:0008289">
    <property type="term" value="F:lipid binding"/>
    <property type="evidence" value="ECO:0007669"/>
    <property type="project" value="UniProtKB-KW"/>
</dbReference>
<dbReference type="OrthoDB" id="1890443at2759"/>
<dbReference type="SUPFAM" id="SSF47699">
    <property type="entry name" value="Bifunctional inhibitor/lipid-transfer protein/seed storage 2S albumin"/>
    <property type="match status" value="1"/>
</dbReference>
<name>A0A4D6NDT2_VIGUN</name>
<dbReference type="EMBL" id="CP039354">
    <property type="protein sequence ID" value="QCE12013.1"/>
    <property type="molecule type" value="Genomic_DNA"/>
</dbReference>
<keyword evidence="4" id="KW-0732">Signal</keyword>
<evidence type="ECO:0000256" key="2">
    <source>
        <dbReference type="ARBA" id="ARBA00023157"/>
    </source>
</evidence>
<dbReference type="Proteomes" id="UP000501690">
    <property type="component" value="Linkage Group LG10"/>
</dbReference>
<protein>
    <recommendedName>
        <fullName evidence="3">Non-specific lipid-transfer protein</fullName>
    </recommendedName>
</protein>
<feature type="chain" id="PRO_5020033821" description="Non-specific lipid-transfer protein" evidence="4">
    <location>
        <begin position="29"/>
        <end position="116"/>
    </location>
</feature>
<comment type="similarity">
    <text evidence="1 3">Belongs to the plant LTP family.</text>
</comment>
<dbReference type="GO" id="GO:0006869">
    <property type="term" value="P:lipid transport"/>
    <property type="evidence" value="ECO:0007669"/>
    <property type="project" value="InterPro"/>
</dbReference>
<dbReference type="PRINTS" id="PR00382">
    <property type="entry name" value="LIPIDTRNSFER"/>
</dbReference>
<proteinExistence type="inferred from homology"/>
<evidence type="ECO:0000256" key="3">
    <source>
        <dbReference type="RuleBase" id="RU000628"/>
    </source>
</evidence>
<dbReference type="PROSITE" id="PS00597">
    <property type="entry name" value="PLANT_LTP"/>
    <property type="match status" value="1"/>
</dbReference>
<dbReference type="AlphaFoldDB" id="A0A4D6NDT2"/>
<evidence type="ECO:0000259" key="5">
    <source>
        <dbReference type="SMART" id="SM00499"/>
    </source>
</evidence>
<sequence length="116" mass="12268">MASLKVACMIVMCMGMVGAPMMVHGISCSEVTTYMAPCLSYLRNGGEVPDSCCGGVRSILGAAGTTSEKQTVCNCLKEAANNFGINDDYAQALPTFCGVTVSYKISRSTNCQNIRF</sequence>
<dbReference type="PANTHER" id="PTHR33076">
    <property type="entry name" value="NON-SPECIFIC LIPID-TRANSFER PROTEIN 2-RELATED"/>
    <property type="match status" value="1"/>
</dbReference>
<dbReference type="InterPro" id="IPR036312">
    <property type="entry name" value="Bifun_inhib/LTP/seed_sf"/>
</dbReference>
<evidence type="ECO:0000256" key="1">
    <source>
        <dbReference type="ARBA" id="ARBA00009748"/>
    </source>
</evidence>
<evidence type="ECO:0000256" key="4">
    <source>
        <dbReference type="SAM" id="SignalP"/>
    </source>
</evidence>
<dbReference type="CDD" id="cd01960">
    <property type="entry name" value="nsLTP1"/>
    <property type="match status" value="1"/>
</dbReference>
<feature type="domain" description="Bifunctional inhibitor/plant lipid transfer protein/seed storage helical" evidence="5">
    <location>
        <begin position="28"/>
        <end position="111"/>
    </location>
</feature>
<gene>
    <name evidence="6" type="ORF">DEO72_LG10g3252</name>
</gene>
<accession>A0A4D6NDT2</accession>
<comment type="function">
    <text evidence="3">Plant non-specific lipid-transfer proteins transfer phospholipids as well as galactolipids across membranes. May play a role in wax or cutin deposition in the cell walls of expanding epidermal cells and certain secretory tissues.</text>
</comment>
<reference evidence="6 7" key="1">
    <citation type="submission" date="2019-04" db="EMBL/GenBank/DDBJ databases">
        <title>An improved genome assembly and genetic linkage map for asparagus bean, Vigna unguiculata ssp. sesquipedialis.</title>
        <authorList>
            <person name="Xia Q."/>
            <person name="Zhang R."/>
            <person name="Dong Y."/>
        </authorList>
    </citation>
    <scope>NUCLEOTIDE SEQUENCE [LARGE SCALE GENOMIC DNA]</scope>
    <source>
        <tissue evidence="6">Leaf</tissue>
    </source>
</reference>
<dbReference type="Gramene" id="Vigun05g089700.1.v1.2">
    <property type="protein sequence ID" value="Vigun05g089700.1.v1.2"/>
    <property type="gene ID" value="Vigun05g089700.v1.2"/>
</dbReference>
<dbReference type="Gene3D" id="1.10.110.10">
    <property type="entry name" value="Plant lipid-transfer and hydrophobic proteins"/>
    <property type="match status" value="1"/>
</dbReference>
<evidence type="ECO:0000313" key="7">
    <source>
        <dbReference type="Proteomes" id="UP000501690"/>
    </source>
</evidence>
<dbReference type="InterPro" id="IPR016140">
    <property type="entry name" value="Bifunc_inhib/LTP/seed_store"/>
</dbReference>
<dbReference type="InterPro" id="IPR000528">
    <property type="entry name" value="Plant_nsLTP"/>
</dbReference>
<organism evidence="6 7">
    <name type="scientific">Vigna unguiculata</name>
    <name type="common">Cowpea</name>
    <dbReference type="NCBI Taxonomy" id="3917"/>
    <lineage>
        <taxon>Eukaryota</taxon>
        <taxon>Viridiplantae</taxon>
        <taxon>Streptophyta</taxon>
        <taxon>Embryophyta</taxon>
        <taxon>Tracheophyta</taxon>
        <taxon>Spermatophyta</taxon>
        <taxon>Magnoliopsida</taxon>
        <taxon>eudicotyledons</taxon>
        <taxon>Gunneridae</taxon>
        <taxon>Pentapetalae</taxon>
        <taxon>rosids</taxon>
        <taxon>fabids</taxon>
        <taxon>Fabales</taxon>
        <taxon>Fabaceae</taxon>
        <taxon>Papilionoideae</taxon>
        <taxon>50 kb inversion clade</taxon>
        <taxon>NPAAA clade</taxon>
        <taxon>indigoferoid/millettioid clade</taxon>
        <taxon>Phaseoleae</taxon>
        <taxon>Vigna</taxon>
    </lineage>
</organism>
<keyword evidence="3" id="KW-0813">Transport</keyword>
<evidence type="ECO:0000313" key="6">
    <source>
        <dbReference type="EMBL" id="QCE12013.1"/>
    </source>
</evidence>
<dbReference type="Gramene" id="Vigun05g089800.1.v1.2">
    <property type="protein sequence ID" value="Vigun05g089800.1.v1.2"/>
    <property type="gene ID" value="Vigun05g089800.v1.2"/>
</dbReference>
<keyword evidence="7" id="KW-1185">Reference proteome</keyword>
<keyword evidence="3" id="KW-0446">Lipid-binding</keyword>